<protein>
    <submittedName>
        <fullName evidence="1">Uncharacterized protein</fullName>
    </submittedName>
</protein>
<evidence type="ECO:0000313" key="2">
    <source>
        <dbReference type="Proteomes" id="UP001295462"/>
    </source>
</evidence>
<dbReference type="AlphaFoldDB" id="A0AAU9QXB4"/>
<dbReference type="EMBL" id="CAKMUD010000105">
    <property type="protein sequence ID" value="CAH1601874.1"/>
    <property type="molecule type" value="Genomic_DNA"/>
</dbReference>
<proteinExistence type="predicted"/>
<name>A0AAU9QXB4_9VIBR</name>
<reference evidence="1" key="1">
    <citation type="submission" date="2022-01" db="EMBL/GenBank/DDBJ databases">
        <authorList>
            <person name="Lagorce A."/>
        </authorList>
    </citation>
    <scope>NUCLEOTIDE SEQUENCE</scope>
    <source>
        <strain evidence="1">Th15_F1_A12</strain>
    </source>
</reference>
<gene>
    <name evidence="1" type="ORF">THF1A12_50288</name>
</gene>
<accession>A0AAU9QXB4</accession>
<dbReference type="Proteomes" id="UP001295462">
    <property type="component" value="Unassembled WGS sequence"/>
</dbReference>
<organism evidence="1 2">
    <name type="scientific">Vibrio jasicida</name>
    <dbReference type="NCBI Taxonomy" id="766224"/>
    <lineage>
        <taxon>Bacteria</taxon>
        <taxon>Pseudomonadati</taxon>
        <taxon>Pseudomonadota</taxon>
        <taxon>Gammaproteobacteria</taxon>
        <taxon>Vibrionales</taxon>
        <taxon>Vibrionaceae</taxon>
        <taxon>Vibrio</taxon>
    </lineage>
</organism>
<sequence>MERFFFVNANLLYQTFLTYTSRIGKVFLLLNTCLCIDMYLIIGRIKEAPKATGNKNVELPPINAISG</sequence>
<comment type="caution">
    <text evidence="1">The sequence shown here is derived from an EMBL/GenBank/DDBJ whole genome shotgun (WGS) entry which is preliminary data.</text>
</comment>
<evidence type="ECO:0000313" key="1">
    <source>
        <dbReference type="EMBL" id="CAH1601874.1"/>
    </source>
</evidence>